<protein>
    <recommendedName>
        <fullName evidence="1">DUF2249 domain-containing protein</fullName>
    </recommendedName>
</protein>
<evidence type="ECO:0000313" key="3">
    <source>
        <dbReference type="Proteomes" id="UP000095210"/>
    </source>
</evidence>
<dbReference type="Proteomes" id="UP000095210">
    <property type="component" value="Chromosome"/>
</dbReference>
<evidence type="ECO:0000313" key="2">
    <source>
        <dbReference type="EMBL" id="AOS62242.1"/>
    </source>
</evidence>
<sequence length="210" mass="23046">MADSELDLRQLREPDQYPTVFARYAELPVGDAFVVVADRDPARLHEEFELEHPDSHSWEYREQGPSVWRVRIGKLAGTPLPRVLVNTAELIGDSTDSTDPAAQPASDTAGAVWKLRSRARDLDSNVIALPAAGTIDEHVGPDLDVLIHVLAGSGELGTELGVVELVPGAVVWLPRRSRRRFRAGPDGLRYLTVHQRRRALVLAAPQSSAI</sequence>
<dbReference type="InterPro" id="IPR011051">
    <property type="entry name" value="RmlC_Cupin_sf"/>
</dbReference>
<dbReference type="EMBL" id="CP014859">
    <property type="protein sequence ID" value="AOS62242.1"/>
    <property type="molecule type" value="Genomic_DNA"/>
</dbReference>
<dbReference type="KEGG" id="ahm:TL08_07110"/>
<dbReference type="AlphaFoldDB" id="A0AAC9HN47"/>
<dbReference type="RefSeq" id="WP_069847543.1">
    <property type="nucleotide sequence ID" value="NZ_CP014859.1"/>
</dbReference>
<organism evidence="2 3">
    <name type="scientific">Actinoalloteichus hymeniacidonis</name>
    <dbReference type="NCBI Taxonomy" id="340345"/>
    <lineage>
        <taxon>Bacteria</taxon>
        <taxon>Bacillati</taxon>
        <taxon>Actinomycetota</taxon>
        <taxon>Actinomycetes</taxon>
        <taxon>Pseudonocardiales</taxon>
        <taxon>Pseudonocardiaceae</taxon>
        <taxon>Actinoalloteichus</taxon>
    </lineage>
</organism>
<dbReference type="SUPFAM" id="SSF51182">
    <property type="entry name" value="RmlC-like cupins"/>
    <property type="match status" value="1"/>
</dbReference>
<dbReference type="InterPro" id="IPR014710">
    <property type="entry name" value="RmlC-like_jellyroll"/>
</dbReference>
<accession>A0AAC9HN47</accession>
<dbReference type="InterPro" id="IPR018720">
    <property type="entry name" value="DUF2249"/>
</dbReference>
<keyword evidence="3" id="KW-1185">Reference proteome</keyword>
<proteinExistence type="predicted"/>
<feature type="domain" description="DUF2249" evidence="1">
    <location>
        <begin position="5"/>
        <end position="74"/>
    </location>
</feature>
<dbReference type="Pfam" id="PF10006">
    <property type="entry name" value="DUF2249"/>
    <property type="match status" value="1"/>
</dbReference>
<name>A0AAC9HN47_9PSEU</name>
<gene>
    <name evidence="2" type="ORF">TL08_07110</name>
</gene>
<evidence type="ECO:0000259" key="1">
    <source>
        <dbReference type="Pfam" id="PF10006"/>
    </source>
</evidence>
<reference evidence="3" key="1">
    <citation type="submission" date="2016-03" db="EMBL/GenBank/DDBJ databases">
        <title>Complete genome sequence of the type strain Actinoalloteichus hymeniacidonis DSM 45092.</title>
        <authorList>
            <person name="Schaffert L."/>
            <person name="Albersmeier A."/>
            <person name="Winkler A."/>
            <person name="Kalinowski J."/>
            <person name="Zotchev S."/>
            <person name="Ruckert C."/>
        </authorList>
    </citation>
    <scope>NUCLEOTIDE SEQUENCE [LARGE SCALE GENOMIC DNA]</scope>
    <source>
        <strain evidence="3">HPA177(T) (DSM 45092(T))</strain>
    </source>
</reference>
<dbReference type="Gene3D" id="2.60.120.10">
    <property type="entry name" value="Jelly Rolls"/>
    <property type="match status" value="1"/>
</dbReference>